<dbReference type="AlphaFoldDB" id="A0A6N6M8Q7"/>
<evidence type="ECO:0000313" key="5">
    <source>
        <dbReference type="Proteomes" id="UP000435357"/>
    </source>
</evidence>
<dbReference type="OrthoDB" id="9803913at2"/>
<dbReference type="PANTHER" id="PTHR30231">
    <property type="entry name" value="DNA POLYMERASE III SUBUNIT EPSILON"/>
    <property type="match status" value="1"/>
</dbReference>
<dbReference type="InterPro" id="IPR047296">
    <property type="entry name" value="GIY-YIG_UvrC_Cho"/>
</dbReference>
<dbReference type="Gene3D" id="3.30.420.10">
    <property type="entry name" value="Ribonuclease H-like superfamily/Ribonuclease H"/>
    <property type="match status" value="1"/>
</dbReference>
<dbReference type="CDD" id="cd10434">
    <property type="entry name" value="GIY-YIG_UvrC_Cho"/>
    <property type="match status" value="1"/>
</dbReference>
<dbReference type="InterPro" id="IPR013520">
    <property type="entry name" value="Ribonucl_H"/>
</dbReference>
<dbReference type="InterPro" id="IPR000305">
    <property type="entry name" value="GIY-YIG_endonuc"/>
</dbReference>
<dbReference type="SMART" id="SM00479">
    <property type="entry name" value="EXOIII"/>
    <property type="match status" value="1"/>
</dbReference>
<proteinExistence type="predicted"/>
<dbReference type="Gene3D" id="3.40.1440.10">
    <property type="entry name" value="GIY-YIG endonuclease"/>
    <property type="match status" value="1"/>
</dbReference>
<evidence type="ECO:0000256" key="2">
    <source>
        <dbReference type="ARBA" id="ARBA00026073"/>
    </source>
</evidence>
<comment type="caution">
    <text evidence="4">The sequence shown here is derived from an EMBL/GenBank/DDBJ whole genome shotgun (WGS) entry which is preliminary data.</text>
</comment>
<protein>
    <submittedName>
        <fullName evidence="4">DNA polymerase III subunit epsilon</fullName>
    </submittedName>
</protein>
<sequence length="444" mass="50778">MRFAVVDVETTGGHPAANSITEVGIAVVEDDKVIDRFHSLVNPNQPIPLNIQALTGITPEMVADAPVFDEISNDVLSYLEDSIFVAHNVNFDYAFIKEAFKGVGIKFEATKRLCTVQYTRAVLPGLPGYSLSKLCKKMNIQNENPHRALSDAEAAAQILLFVKNLDRKDLLSHRLKRRSSVASFPNYIDREIVDALPNTPGIYYFHDKKGKVIYVGKAADIQKRVKSHFTSTSTSKFYQDLKREVRDISHRESGSDVIAALMEDHEIRHLWPRFNRAQKRNPVYYGVYAYRDRSDFWRIGINKVKNHYPPLKRFHTLHAARSWLLKTVEKYELKAEFCDLEFAVYGTDDIYLHNEHFEKMQREVESDGHTLIIPQKGRSKSEKGFIFVEKGEYRGIGFIDSDVSISSIEEVEPHLQKRKSSVITEQIIEKVLGQIPAHQLIELS</sequence>
<feature type="domain" description="GIY-YIG" evidence="3">
    <location>
        <begin position="198"/>
        <end position="276"/>
    </location>
</feature>
<dbReference type="Proteomes" id="UP000435357">
    <property type="component" value="Unassembled WGS sequence"/>
</dbReference>
<dbReference type="SMART" id="SM00465">
    <property type="entry name" value="GIYc"/>
    <property type="match status" value="1"/>
</dbReference>
<dbReference type="InterPro" id="IPR006054">
    <property type="entry name" value="DnaQ"/>
</dbReference>
<comment type="subunit">
    <text evidence="2">DNA polymerase III contains a core (composed of alpha, epsilon and theta chains) that associates with a tau subunit. This core dimerizes to form the POLIII' complex. PolIII' associates with the gamma complex (composed of gamma, delta, delta', psi and chi chains) and with the beta chain to form the complete DNA polymerase III complex.</text>
</comment>
<dbReference type="InterPro" id="IPR035901">
    <property type="entry name" value="GIY-YIG_endonuc_sf"/>
</dbReference>
<dbReference type="GO" id="GO:0005829">
    <property type="term" value="C:cytosol"/>
    <property type="evidence" value="ECO:0007669"/>
    <property type="project" value="TreeGrafter"/>
</dbReference>
<organism evidence="4 5">
    <name type="scientific">Salibacter halophilus</name>
    <dbReference type="NCBI Taxonomy" id="1803916"/>
    <lineage>
        <taxon>Bacteria</taxon>
        <taxon>Pseudomonadati</taxon>
        <taxon>Bacteroidota</taxon>
        <taxon>Flavobacteriia</taxon>
        <taxon>Flavobacteriales</taxon>
        <taxon>Salibacteraceae</taxon>
        <taxon>Salibacter</taxon>
    </lineage>
</organism>
<dbReference type="InterPro" id="IPR036397">
    <property type="entry name" value="RNaseH_sf"/>
</dbReference>
<evidence type="ECO:0000256" key="1">
    <source>
        <dbReference type="ARBA" id="ARBA00025483"/>
    </source>
</evidence>
<dbReference type="GO" id="GO:0045004">
    <property type="term" value="P:DNA replication proofreading"/>
    <property type="evidence" value="ECO:0007669"/>
    <property type="project" value="TreeGrafter"/>
</dbReference>
<evidence type="ECO:0000313" key="4">
    <source>
        <dbReference type="EMBL" id="KAB1064398.1"/>
    </source>
</evidence>
<keyword evidence="5" id="KW-1185">Reference proteome</keyword>
<dbReference type="FunFam" id="3.30.420.10:FF:000045">
    <property type="entry name" value="3'-5' exonuclease DinG"/>
    <property type="match status" value="1"/>
</dbReference>
<dbReference type="CDD" id="cd06127">
    <property type="entry name" value="DEDDh"/>
    <property type="match status" value="1"/>
</dbReference>
<dbReference type="GO" id="GO:0006289">
    <property type="term" value="P:nucleotide-excision repair"/>
    <property type="evidence" value="ECO:0007669"/>
    <property type="project" value="InterPro"/>
</dbReference>
<dbReference type="EMBL" id="WACR01000005">
    <property type="protein sequence ID" value="KAB1064398.1"/>
    <property type="molecule type" value="Genomic_DNA"/>
</dbReference>
<dbReference type="Pfam" id="PF00929">
    <property type="entry name" value="RNase_T"/>
    <property type="match status" value="1"/>
</dbReference>
<dbReference type="PROSITE" id="PS50164">
    <property type="entry name" value="GIY_YIG"/>
    <property type="match status" value="1"/>
</dbReference>
<dbReference type="RefSeq" id="WP_151167528.1">
    <property type="nucleotide sequence ID" value="NZ_WACR01000005.1"/>
</dbReference>
<dbReference type="Pfam" id="PF01541">
    <property type="entry name" value="GIY-YIG"/>
    <property type="match status" value="1"/>
</dbReference>
<reference evidence="4 5" key="1">
    <citation type="submission" date="2019-09" db="EMBL/GenBank/DDBJ databases">
        <title>Genomes of Cryomorphaceae.</title>
        <authorList>
            <person name="Bowman J.P."/>
        </authorList>
    </citation>
    <scope>NUCLEOTIDE SEQUENCE [LARGE SCALE GENOMIC DNA]</scope>
    <source>
        <strain evidence="4 5">KCTC 52047</strain>
    </source>
</reference>
<dbReference type="GO" id="GO:0003677">
    <property type="term" value="F:DNA binding"/>
    <property type="evidence" value="ECO:0007669"/>
    <property type="project" value="InterPro"/>
</dbReference>
<dbReference type="NCBIfam" id="TIGR00573">
    <property type="entry name" value="dnaq"/>
    <property type="match status" value="1"/>
</dbReference>
<gene>
    <name evidence="4" type="ORF">F3059_06760</name>
</gene>
<name>A0A6N6M8Q7_9FLAO</name>
<dbReference type="PANTHER" id="PTHR30231:SF41">
    <property type="entry name" value="DNA POLYMERASE III SUBUNIT EPSILON"/>
    <property type="match status" value="1"/>
</dbReference>
<comment type="function">
    <text evidence="1">DNA polymerase III is a complex, multichain enzyme responsible for most of the replicative synthesis in bacteria. The epsilon subunit contain the editing function and is a proofreading 3'-5' exonuclease.</text>
</comment>
<evidence type="ECO:0000259" key="3">
    <source>
        <dbReference type="PROSITE" id="PS50164"/>
    </source>
</evidence>
<dbReference type="SUPFAM" id="SSF82771">
    <property type="entry name" value="GIY-YIG endonuclease"/>
    <property type="match status" value="1"/>
</dbReference>
<dbReference type="SUPFAM" id="SSF53098">
    <property type="entry name" value="Ribonuclease H-like"/>
    <property type="match status" value="1"/>
</dbReference>
<dbReference type="InterPro" id="IPR012337">
    <property type="entry name" value="RNaseH-like_sf"/>
</dbReference>
<dbReference type="GO" id="GO:0003887">
    <property type="term" value="F:DNA-directed DNA polymerase activity"/>
    <property type="evidence" value="ECO:0007669"/>
    <property type="project" value="InterPro"/>
</dbReference>
<accession>A0A6N6M8Q7</accession>
<dbReference type="GO" id="GO:0008408">
    <property type="term" value="F:3'-5' exonuclease activity"/>
    <property type="evidence" value="ECO:0007669"/>
    <property type="project" value="TreeGrafter"/>
</dbReference>